<dbReference type="AlphaFoldDB" id="D2R7J9"/>
<evidence type="ECO:0000313" key="1">
    <source>
        <dbReference type="EMBL" id="ADB17425.1"/>
    </source>
</evidence>
<gene>
    <name evidence="1" type="ordered locus">Psta_2759</name>
</gene>
<name>D2R7J9_PIRSD</name>
<accession>D2R7J9</accession>
<dbReference type="EMBL" id="CP001848">
    <property type="protein sequence ID" value="ADB17425.1"/>
    <property type="molecule type" value="Genomic_DNA"/>
</dbReference>
<reference evidence="1 2" key="1">
    <citation type="journal article" date="2009" name="Stand. Genomic Sci.">
        <title>Complete genome sequence of Pirellula staleyi type strain (ATCC 27377).</title>
        <authorList>
            <person name="Clum A."/>
            <person name="Tindall B.J."/>
            <person name="Sikorski J."/>
            <person name="Ivanova N."/>
            <person name="Mavrommatis K."/>
            <person name="Lucas S."/>
            <person name="Glavina del Rio T."/>
            <person name="Nolan M."/>
            <person name="Chen F."/>
            <person name="Tice H."/>
            <person name="Pitluck S."/>
            <person name="Cheng J.F."/>
            <person name="Chertkov O."/>
            <person name="Brettin T."/>
            <person name="Han C."/>
            <person name="Detter J.C."/>
            <person name="Kuske C."/>
            <person name="Bruce D."/>
            <person name="Goodwin L."/>
            <person name="Ovchinikova G."/>
            <person name="Pati A."/>
            <person name="Mikhailova N."/>
            <person name="Chen A."/>
            <person name="Palaniappan K."/>
            <person name="Land M."/>
            <person name="Hauser L."/>
            <person name="Chang Y.J."/>
            <person name="Jeffries C.D."/>
            <person name="Chain P."/>
            <person name="Rohde M."/>
            <person name="Goker M."/>
            <person name="Bristow J."/>
            <person name="Eisen J.A."/>
            <person name="Markowitz V."/>
            <person name="Hugenholtz P."/>
            <person name="Kyrpides N.C."/>
            <person name="Klenk H.P."/>
            <person name="Lapidus A."/>
        </authorList>
    </citation>
    <scope>NUCLEOTIDE SEQUENCE [LARGE SCALE GENOMIC DNA]</scope>
    <source>
        <strain evidence="2">ATCC 27377 / DSM 6068 / ICPB 4128</strain>
    </source>
</reference>
<dbReference type="HOGENOM" id="CLU_2586690_0_0_0"/>
<organism evidence="1 2">
    <name type="scientific">Pirellula staleyi (strain ATCC 27377 / DSM 6068 / ICPB 4128)</name>
    <name type="common">Pirella staleyi</name>
    <dbReference type="NCBI Taxonomy" id="530564"/>
    <lineage>
        <taxon>Bacteria</taxon>
        <taxon>Pseudomonadati</taxon>
        <taxon>Planctomycetota</taxon>
        <taxon>Planctomycetia</taxon>
        <taxon>Pirellulales</taxon>
        <taxon>Pirellulaceae</taxon>
        <taxon>Pirellula</taxon>
    </lineage>
</organism>
<evidence type="ECO:0000313" key="2">
    <source>
        <dbReference type="Proteomes" id="UP000001887"/>
    </source>
</evidence>
<dbReference type="Proteomes" id="UP000001887">
    <property type="component" value="Chromosome"/>
</dbReference>
<proteinExistence type="predicted"/>
<dbReference type="KEGG" id="psl:Psta_2759"/>
<protein>
    <submittedName>
        <fullName evidence="1">Uncharacterized protein</fullName>
    </submittedName>
</protein>
<keyword evidence="2" id="KW-1185">Reference proteome</keyword>
<sequence>MYRCQQCQCLVPSKTRSYRKTILQRVAVYPARSQANKLRRWNFKEKRMKTDYVDDPGGIGLETVREIRVCSLCYTSSQST</sequence>